<dbReference type="EC" id="1.3.1.76" evidence="2"/>
<gene>
    <name evidence="9" type="ORF">KY46_12150</name>
</gene>
<dbReference type="Gene3D" id="1.10.8.210">
    <property type="entry name" value="Sirohaem synthase, dimerisation domain"/>
    <property type="match status" value="1"/>
</dbReference>
<evidence type="ECO:0000256" key="2">
    <source>
        <dbReference type="ARBA" id="ARBA00012400"/>
    </source>
</evidence>
<dbReference type="Gene3D" id="3.40.50.720">
    <property type="entry name" value="NAD(P)-binding Rossmann-like Domain"/>
    <property type="match status" value="1"/>
</dbReference>
<dbReference type="InterPro" id="IPR006367">
    <property type="entry name" value="Sirohaem_synthase_N"/>
</dbReference>
<evidence type="ECO:0000256" key="1">
    <source>
        <dbReference type="ARBA" id="ARBA00005010"/>
    </source>
</evidence>
<dbReference type="EMBL" id="JWYV01000009">
    <property type="protein sequence ID" value="KKC99659.1"/>
    <property type="molecule type" value="Genomic_DNA"/>
</dbReference>
<sequence length="312" mass="35081">MDYFPVFTQLHNKPVLVIGGGEVACRKVDLLLRAGAAITLISPRLHPALQKLASQQKLRWLAESYQPGSLGGYYQVWTTTDDRELNKRIFQDAQQKKIWVNAVDDPAHCDFITPSMIDRSPIQVAISSGGASPVLVRYLREKLETQLAQNLSLLADFAGRQRNRLKQHFDTVDKRRHFWEQFFRLPQVENAQSDDVLEAAFVQLLAQENSAKGTVCVVETGTDVEMLTLKALRLMQQAEMVLYTDEASQAGFIDLCRRDADREACSEENLLHTAEALLNQAVRVCILVRKGRTSASLSAFCRQHDGEVLPSL</sequence>
<dbReference type="InterPro" id="IPR035996">
    <property type="entry name" value="4pyrrol_Methylase_sf"/>
</dbReference>
<dbReference type="GO" id="GO:0019354">
    <property type="term" value="P:siroheme biosynthetic process"/>
    <property type="evidence" value="ECO:0007669"/>
    <property type="project" value="UniProtKB-UniPathway"/>
</dbReference>
<dbReference type="NCBIfam" id="TIGR01470">
    <property type="entry name" value="cysG_Nterm"/>
    <property type="match status" value="1"/>
</dbReference>
<dbReference type="SUPFAM" id="SSF53790">
    <property type="entry name" value="Tetrapyrrole methylase"/>
    <property type="match status" value="1"/>
</dbReference>
<proteinExistence type="predicted"/>
<comment type="pathway">
    <text evidence="1">Porphyrin-containing compound metabolism; siroheme biosynthesis; sirohydrochlorin from precorrin-2: step 1/1.</text>
</comment>
<dbReference type="Pfam" id="PF13241">
    <property type="entry name" value="NAD_binding_7"/>
    <property type="match status" value="1"/>
</dbReference>
<comment type="caution">
    <text evidence="9">The sequence shown here is derived from an EMBL/GenBank/DDBJ whole genome shotgun (WGS) entry which is preliminary data.</text>
</comment>
<dbReference type="Gene3D" id="3.40.1010.10">
    <property type="entry name" value="Cobalt-precorrin-4 Transmethylase, Domain 1"/>
    <property type="match status" value="1"/>
</dbReference>
<keyword evidence="5" id="KW-0627">Porphyrin biosynthesis</keyword>
<dbReference type="STRING" id="265726.KY46_12150"/>
<keyword evidence="10" id="KW-1185">Reference proteome</keyword>
<dbReference type="Pfam" id="PF14824">
    <property type="entry name" value="Sirohm_synth_M"/>
    <property type="match status" value="1"/>
</dbReference>
<evidence type="ECO:0000313" key="9">
    <source>
        <dbReference type="EMBL" id="KKC99659.1"/>
    </source>
</evidence>
<dbReference type="InterPro" id="IPR028161">
    <property type="entry name" value="Met8-like"/>
</dbReference>
<accession>A0A0F5VDV2</accession>
<evidence type="ECO:0000259" key="7">
    <source>
        <dbReference type="Pfam" id="PF10414"/>
    </source>
</evidence>
<dbReference type="PANTHER" id="PTHR35330">
    <property type="entry name" value="SIROHEME BIOSYNTHESIS PROTEIN MET8"/>
    <property type="match status" value="1"/>
</dbReference>
<feature type="domain" description="Sirohaem synthase dimerisation" evidence="7">
    <location>
        <begin position="151"/>
        <end position="205"/>
    </location>
</feature>
<dbReference type="SUPFAM" id="SSF51735">
    <property type="entry name" value="NAD(P)-binding Rossmann-fold domains"/>
    <property type="match status" value="1"/>
</dbReference>
<dbReference type="PANTHER" id="PTHR35330:SF1">
    <property type="entry name" value="SIROHEME BIOSYNTHESIS PROTEIN MET8"/>
    <property type="match status" value="1"/>
</dbReference>
<evidence type="ECO:0000256" key="4">
    <source>
        <dbReference type="ARBA" id="ARBA00023027"/>
    </source>
</evidence>
<dbReference type="Pfam" id="PF10414">
    <property type="entry name" value="CysG_dimeriser"/>
    <property type="match status" value="1"/>
</dbReference>
<dbReference type="InterPro" id="IPR028281">
    <property type="entry name" value="Sirohaem_synthase_central"/>
</dbReference>
<dbReference type="OrthoDB" id="9815856at2"/>
<dbReference type="GO" id="GO:0004325">
    <property type="term" value="F:ferrochelatase activity"/>
    <property type="evidence" value="ECO:0007669"/>
    <property type="project" value="InterPro"/>
</dbReference>
<dbReference type="UniPathway" id="UPA00262">
    <property type="reaction ID" value="UER00222"/>
</dbReference>
<feature type="domain" description="Siroheme synthase central" evidence="8">
    <location>
        <begin position="119"/>
        <end position="145"/>
    </location>
</feature>
<protein>
    <recommendedName>
        <fullName evidence="2">precorrin-2 dehydrogenase</fullName>
        <ecNumber evidence="2">1.3.1.76</ecNumber>
    </recommendedName>
</protein>
<dbReference type="Gene3D" id="3.30.160.110">
    <property type="entry name" value="Siroheme synthase, domain 2"/>
    <property type="match status" value="1"/>
</dbReference>
<reference evidence="9 10" key="1">
    <citation type="submission" date="2014-12" db="EMBL/GenBank/DDBJ databases">
        <title>Mercury Reductase activity and rhizosphere competence traits in the genome of root associated Photobacterium halotolerans MELD1.</title>
        <authorList>
            <person name="Mathew D.C."/>
            <person name="Huang C.-C."/>
        </authorList>
    </citation>
    <scope>NUCLEOTIDE SEQUENCE [LARGE SCALE GENOMIC DNA]</scope>
    <source>
        <strain evidence="9 10">MELD1</strain>
    </source>
</reference>
<organism evidence="9 10">
    <name type="scientific">Photobacterium halotolerans</name>
    <dbReference type="NCBI Taxonomy" id="265726"/>
    <lineage>
        <taxon>Bacteria</taxon>
        <taxon>Pseudomonadati</taxon>
        <taxon>Pseudomonadota</taxon>
        <taxon>Gammaproteobacteria</taxon>
        <taxon>Vibrionales</taxon>
        <taxon>Vibrionaceae</taxon>
        <taxon>Photobacterium</taxon>
    </lineage>
</organism>
<dbReference type="InterPro" id="IPR036291">
    <property type="entry name" value="NAD(P)-bd_dom_sf"/>
</dbReference>
<evidence type="ECO:0000256" key="3">
    <source>
        <dbReference type="ARBA" id="ARBA00023002"/>
    </source>
</evidence>
<dbReference type="InterPro" id="IPR037115">
    <property type="entry name" value="Sirohaem_synt_dimer_dom_sf"/>
</dbReference>
<dbReference type="AlphaFoldDB" id="A0A0F5VDV2"/>
<evidence type="ECO:0000313" key="10">
    <source>
        <dbReference type="Proteomes" id="UP000033633"/>
    </source>
</evidence>
<dbReference type="PATRIC" id="fig|265726.11.peg.4607"/>
<dbReference type="Proteomes" id="UP000033633">
    <property type="component" value="Unassembled WGS sequence"/>
</dbReference>
<keyword evidence="3" id="KW-0560">Oxidoreductase</keyword>
<dbReference type="SUPFAM" id="SSF75615">
    <property type="entry name" value="Siroheme synthase middle domains-like"/>
    <property type="match status" value="1"/>
</dbReference>
<evidence type="ECO:0000256" key="6">
    <source>
        <dbReference type="ARBA" id="ARBA00047561"/>
    </source>
</evidence>
<name>A0A0F5VDV2_9GAMM</name>
<dbReference type="InterPro" id="IPR019478">
    <property type="entry name" value="Sirohaem_synthase_dimer_dom"/>
</dbReference>
<dbReference type="GO" id="GO:0008168">
    <property type="term" value="F:methyltransferase activity"/>
    <property type="evidence" value="ECO:0007669"/>
    <property type="project" value="InterPro"/>
</dbReference>
<dbReference type="InterPro" id="IPR014777">
    <property type="entry name" value="4pyrrole_Mease_sub1"/>
</dbReference>
<comment type="catalytic activity">
    <reaction evidence="6">
        <text>precorrin-2 + NAD(+) = sirohydrochlorin + NADH + 2 H(+)</text>
        <dbReference type="Rhea" id="RHEA:15613"/>
        <dbReference type="ChEBI" id="CHEBI:15378"/>
        <dbReference type="ChEBI" id="CHEBI:57540"/>
        <dbReference type="ChEBI" id="CHEBI:57945"/>
        <dbReference type="ChEBI" id="CHEBI:58351"/>
        <dbReference type="ChEBI" id="CHEBI:58827"/>
        <dbReference type="EC" id="1.3.1.76"/>
    </reaction>
</comment>
<dbReference type="GO" id="GO:0043115">
    <property type="term" value="F:precorrin-2 dehydrogenase activity"/>
    <property type="evidence" value="ECO:0007669"/>
    <property type="project" value="UniProtKB-EC"/>
</dbReference>
<keyword evidence="4" id="KW-0520">NAD</keyword>
<evidence type="ECO:0000259" key="8">
    <source>
        <dbReference type="Pfam" id="PF14824"/>
    </source>
</evidence>
<evidence type="ECO:0000256" key="5">
    <source>
        <dbReference type="ARBA" id="ARBA00023244"/>
    </source>
</evidence>
<dbReference type="RefSeq" id="WP_046220898.1">
    <property type="nucleotide sequence ID" value="NZ_JWYV01000009.1"/>
</dbReference>